<organism evidence="2 3">
    <name type="scientific">Kribbella speibonae</name>
    <dbReference type="NCBI Taxonomy" id="1572660"/>
    <lineage>
        <taxon>Bacteria</taxon>
        <taxon>Bacillati</taxon>
        <taxon>Actinomycetota</taxon>
        <taxon>Actinomycetes</taxon>
        <taxon>Propionibacteriales</taxon>
        <taxon>Kribbellaceae</taxon>
        <taxon>Kribbella</taxon>
    </lineage>
</organism>
<dbReference type="RefSeq" id="WP_131459373.1">
    <property type="nucleotide sequence ID" value="NZ_SJJY01000001.1"/>
</dbReference>
<keyword evidence="1" id="KW-0472">Membrane</keyword>
<dbReference type="Proteomes" id="UP000292385">
    <property type="component" value="Unassembled WGS sequence"/>
</dbReference>
<proteinExistence type="predicted"/>
<keyword evidence="3" id="KW-1185">Reference proteome</keyword>
<name>A0ABY2ADL3_9ACTN</name>
<sequence>MKHALSYVPDPLLWSMAATGLCLVLTGLACAFVWLAMDTDGTESPDVRPAVVLPGPAVPR</sequence>
<comment type="caution">
    <text evidence="2">The sequence shown here is derived from an EMBL/GenBank/DDBJ whole genome shotgun (WGS) entry which is preliminary data.</text>
</comment>
<dbReference type="EMBL" id="SJJY01000001">
    <property type="protein sequence ID" value="TCC26716.1"/>
    <property type="molecule type" value="Genomic_DNA"/>
</dbReference>
<evidence type="ECO:0000313" key="2">
    <source>
        <dbReference type="EMBL" id="TCC26716.1"/>
    </source>
</evidence>
<evidence type="ECO:0000313" key="3">
    <source>
        <dbReference type="Proteomes" id="UP000292385"/>
    </source>
</evidence>
<protein>
    <submittedName>
        <fullName evidence="2">Uncharacterized protein</fullName>
    </submittedName>
</protein>
<reference evidence="2 3" key="1">
    <citation type="submission" date="2019-02" db="EMBL/GenBank/DDBJ databases">
        <title>Kribbella capetownensis sp. nov. and Kribbella speibonae sp. nov., isolated from soil.</title>
        <authorList>
            <person name="Curtis S.M."/>
            <person name="Norton I."/>
            <person name="Everest G.J."/>
            <person name="Meyers P.R."/>
        </authorList>
    </citation>
    <scope>NUCLEOTIDE SEQUENCE [LARGE SCALE GENOMIC DNA]</scope>
    <source>
        <strain evidence="2 3">SK5</strain>
    </source>
</reference>
<accession>A0ABY2ADL3</accession>
<evidence type="ECO:0000256" key="1">
    <source>
        <dbReference type="SAM" id="Phobius"/>
    </source>
</evidence>
<keyword evidence="1" id="KW-1133">Transmembrane helix</keyword>
<gene>
    <name evidence="2" type="ORF">E0H58_01420</name>
</gene>
<keyword evidence="1" id="KW-0812">Transmembrane</keyword>
<feature type="transmembrane region" description="Helical" evidence="1">
    <location>
        <begin position="12"/>
        <end position="37"/>
    </location>
</feature>
<dbReference type="PROSITE" id="PS51257">
    <property type="entry name" value="PROKAR_LIPOPROTEIN"/>
    <property type="match status" value="1"/>
</dbReference>